<dbReference type="AlphaFoldDB" id="A0A150PM53"/>
<dbReference type="Proteomes" id="UP000075604">
    <property type="component" value="Unassembled WGS sequence"/>
</dbReference>
<organism evidence="1 2">
    <name type="scientific">Sorangium cellulosum</name>
    <name type="common">Polyangium cellulosum</name>
    <dbReference type="NCBI Taxonomy" id="56"/>
    <lineage>
        <taxon>Bacteria</taxon>
        <taxon>Pseudomonadati</taxon>
        <taxon>Myxococcota</taxon>
        <taxon>Polyangia</taxon>
        <taxon>Polyangiales</taxon>
        <taxon>Polyangiaceae</taxon>
        <taxon>Sorangium</taxon>
    </lineage>
</organism>
<protein>
    <submittedName>
        <fullName evidence="1">Uncharacterized protein</fullName>
    </submittedName>
</protein>
<sequence>MSRRNARIGAPGVELDRGVARGAKRAQLAIPERVRAGSAPDHLVEIALVECAANRASIGRGSMTSVRGLRR</sequence>
<name>A0A150PM53_SORCE</name>
<gene>
    <name evidence="1" type="ORF">BE04_08555</name>
</gene>
<evidence type="ECO:0000313" key="1">
    <source>
        <dbReference type="EMBL" id="KYF56765.1"/>
    </source>
</evidence>
<accession>A0A150PM53</accession>
<comment type="caution">
    <text evidence="1">The sequence shown here is derived from an EMBL/GenBank/DDBJ whole genome shotgun (WGS) entry which is preliminary data.</text>
</comment>
<evidence type="ECO:0000313" key="2">
    <source>
        <dbReference type="Proteomes" id="UP000075604"/>
    </source>
</evidence>
<proteinExistence type="predicted"/>
<reference evidence="1 2" key="1">
    <citation type="submission" date="2014-02" db="EMBL/GenBank/DDBJ databases">
        <title>The small core and large imbalanced accessory genome model reveals a collaborative survival strategy of Sorangium cellulosum strains in nature.</title>
        <authorList>
            <person name="Han K."/>
            <person name="Peng R."/>
            <person name="Blom J."/>
            <person name="Li Y.-Z."/>
        </authorList>
    </citation>
    <scope>NUCLEOTIDE SEQUENCE [LARGE SCALE GENOMIC DNA]</scope>
    <source>
        <strain evidence="1 2">So0157-18</strain>
    </source>
</reference>
<dbReference type="EMBL" id="JELX01002029">
    <property type="protein sequence ID" value="KYF56765.1"/>
    <property type="molecule type" value="Genomic_DNA"/>
</dbReference>